<dbReference type="Proteomes" id="UP000255224">
    <property type="component" value="Unassembled WGS sequence"/>
</dbReference>
<keyword evidence="4" id="KW-1185">Reference proteome</keyword>
<dbReference type="OrthoDB" id="714297at2"/>
<reference evidence="1" key="2">
    <citation type="submission" date="2018-11" db="EMBL/GenBank/DDBJ databases">
        <title>Proposal to divide the Flavobacteriaceae and reorganize its genera based on Amino Acid Identity values calculated from whole genome sequences.</title>
        <authorList>
            <person name="Nicholson A.C."/>
            <person name="Gulvik C.A."/>
            <person name="Whitney A.M."/>
            <person name="Humrighouse B.W."/>
            <person name="Bell M."/>
            <person name="Holmes B."/>
            <person name="Steigerwalt A."/>
            <person name="Villarma A."/>
            <person name="Sheth M."/>
            <person name="Batra D."/>
            <person name="Pryor J."/>
            <person name="Bernardet J.-F."/>
            <person name="Hugo C."/>
            <person name="Kampfer P."/>
            <person name="Newman J."/>
            <person name="Mcquiston J.R."/>
        </authorList>
    </citation>
    <scope>NUCLEOTIDE SEQUENCE [LARGE SCALE GENOMIC DNA]</scope>
    <source>
        <strain evidence="1">G0188</strain>
    </source>
</reference>
<accession>A0A1M7FHW9</accession>
<dbReference type="RefSeq" id="WP_073332938.1">
    <property type="nucleotide sequence ID" value="NZ_CP033920.1"/>
</dbReference>
<evidence type="ECO:0000313" key="4">
    <source>
        <dbReference type="Proteomes" id="UP000273270"/>
    </source>
</evidence>
<protein>
    <recommendedName>
        <fullName evidence="5">Lipoprotein</fullName>
    </recommendedName>
</protein>
<evidence type="ECO:0008006" key="5">
    <source>
        <dbReference type="Google" id="ProtNLM"/>
    </source>
</evidence>
<accession>A0A376DS71</accession>
<dbReference type="PROSITE" id="PS51257">
    <property type="entry name" value="PROKAR_LIPOPROTEIN"/>
    <property type="match status" value="1"/>
</dbReference>
<evidence type="ECO:0000313" key="1">
    <source>
        <dbReference type="EMBL" id="AZA49164.1"/>
    </source>
</evidence>
<name>A0A1M7FHW9_CHRCU</name>
<gene>
    <name evidence="1" type="ORF">EG346_13715</name>
    <name evidence="2" type="ORF">NCTC13533_01193</name>
</gene>
<evidence type="ECO:0000313" key="3">
    <source>
        <dbReference type="Proteomes" id="UP000255224"/>
    </source>
</evidence>
<dbReference type="KEGG" id="ccau:EG346_13715"/>
<dbReference type="AlphaFoldDB" id="A0A1M7FHW9"/>
<dbReference type="EMBL" id="CP033920">
    <property type="protein sequence ID" value="AZA49164.1"/>
    <property type="molecule type" value="Genomic_DNA"/>
</dbReference>
<reference evidence="2 3" key="1">
    <citation type="submission" date="2018-06" db="EMBL/GenBank/DDBJ databases">
        <authorList>
            <consortium name="Pathogen Informatics"/>
            <person name="Doyle S."/>
        </authorList>
    </citation>
    <scope>NUCLEOTIDE SEQUENCE [LARGE SCALE GENOMIC DNA]</scope>
    <source>
        <strain evidence="2 3">NCTC13533</strain>
    </source>
</reference>
<dbReference type="EMBL" id="UFVQ01000003">
    <property type="protein sequence ID" value="STC93969.1"/>
    <property type="molecule type" value="Genomic_DNA"/>
</dbReference>
<organism evidence="2 3">
    <name type="scientific">Chryseobacterium carnipullorum</name>
    <dbReference type="NCBI Taxonomy" id="1124835"/>
    <lineage>
        <taxon>Bacteria</taxon>
        <taxon>Pseudomonadati</taxon>
        <taxon>Bacteroidota</taxon>
        <taxon>Flavobacteriia</taxon>
        <taxon>Flavobacteriales</taxon>
        <taxon>Weeksellaceae</taxon>
        <taxon>Chryseobacterium group</taxon>
        <taxon>Chryseobacterium</taxon>
    </lineage>
</organism>
<proteinExistence type="predicted"/>
<sequence length="190" mass="22111">MKKLFPAILLLLIGCKDQKQNITVDPKIKPSVMSEIKYGKKFFDYNEIDYYHIETKEDEIIELDQNQDKSKIDKLKYHLIYDTIPKNINDLDFLNYIDKIGYLKKKINPSKFESINKIFVEKPEEEIIIAACIPVFRDILVFKKNSKVTGIAKICFSCHQYRIIGTDANTENFGSNNDYSQLGNILDTIN</sequence>
<dbReference type="Proteomes" id="UP000273270">
    <property type="component" value="Chromosome"/>
</dbReference>
<reference evidence="4" key="3">
    <citation type="submission" date="2018-11" db="EMBL/GenBank/DDBJ databases">
        <title>Proposal to divide the Flavobacteriaceae and reorganize its genera based on Amino Acid Identity values calculated from whole genome sequences.</title>
        <authorList>
            <person name="Nicholson A.C."/>
            <person name="Gulvik C.A."/>
            <person name="Whitney A.M."/>
            <person name="Humrighouse B.W."/>
            <person name="Bell M."/>
            <person name="Holmes B."/>
            <person name="Steigerwalt A.G."/>
            <person name="Villarma A."/>
            <person name="Sheth M."/>
            <person name="Batra D."/>
            <person name="Pryor J."/>
            <person name="Bernardet J.-F."/>
            <person name="Hugo C."/>
            <person name="Kampfer P."/>
            <person name="Newman J."/>
            <person name="McQuiston J.R."/>
        </authorList>
    </citation>
    <scope>NUCLEOTIDE SEQUENCE [LARGE SCALE GENOMIC DNA]</scope>
    <source>
        <strain evidence="4">G0188</strain>
    </source>
</reference>
<evidence type="ECO:0000313" key="2">
    <source>
        <dbReference type="EMBL" id="STC93969.1"/>
    </source>
</evidence>